<evidence type="ECO:0000313" key="5">
    <source>
        <dbReference type="EMBL" id="CAE7258919.1"/>
    </source>
</evidence>
<evidence type="ECO:0000259" key="4">
    <source>
        <dbReference type="Pfam" id="PF00248"/>
    </source>
</evidence>
<sequence length="164" mass="17959">RGLVRAIGVSNFTAAHLRQLKEDGASVMPMVNQIEVHPLYVPRETIDFCRTHKILIEAYAPLGGGPASNVGKASGGEVDGTKLLLTDPSVQKIAKDVGRTAAQVVLRWGLQQDFLVIPRSSNAARIRENSEIFDFTLSDDQMRRIADLASREGQKFCWNPSSIA</sequence>
<dbReference type="PANTHER" id="PTHR43827">
    <property type="entry name" value="2,5-DIKETO-D-GLUCONIC ACID REDUCTASE"/>
    <property type="match status" value="1"/>
</dbReference>
<dbReference type="PANTHER" id="PTHR43827:SF3">
    <property type="entry name" value="NADP-DEPENDENT OXIDOREDUCTASE DOMAIN-CONTAINING PROTEIN"/>
    <property type="match status" value="1"/>
</dbReference>
<dbReference type="SUPFAM" id="SSF51430">
    <property type="entry name" value="NAD(P)-linked oxidoreductase"/>
    <property type="match status" value="1"/>
</dbReference>
<gene>
    <name evidence="5" type="ORF">SPIL2461_LOCUS5365</name>
</gene>
<dbReference type="Pfam" id="PF00248">
    <property type="entry name" value="Aldo_ket_red"/>
    <property type="match status" value="1"/>
</dbReference>
<dbReference type="PRINTS" id="PR00069">
    <property type="entry name" value="ALDKETRDTASE"/>
</dbReference>
<dbReference type="Gene3D" id="3.20.20.100">
    <property type="entry name" value="NADP-dependent oxidoreductase domain"/>
    <property type="match status" value="1"/>
</dbReference>
<dbReference type="InterPro" id="IPR036812">
    <property type="entry name" value="NAD(P)_OxRdtase_dom_sf"/>
</dbReference>
<comment type="similarity">
    <text evidence="1">Belongs to the aldo/keto reductase family.</text>
</comment>
<keyword evidence="3" id="KW-0560">Oxidoreductase</keyword>
<evidence type="ECO:0000256" key="2">
    <source>
        <dbReference type="ARBA" id="ARBA00022857"/>
    </source>
</evidence>
<keyword evidence="6" id="KW-1185">Reference proteome</keyword>
<dbReference type="AlphaFoldDB" id="A0A812M5T9"/>
<protein>
    <recommendedName>
        <fullName evidence="4">NADP-dependent oxidoreductase domain-containing protein</fullName>
    </recommendedName>
</protein>
<evidence type="ECO:0000256" key="1">
    <source>
        <dbReference type="ARBA" id="ARBA00007905"/>
    </source>
</evidence>
<keyword evidence="2" id="KW-0521">NADP</keyword>
<dbReference type="EMBL" id="CAJNIZ010007557">
    <property type="protein sequence ID" value="CAE7258919.1"/>
    <property type="molecule type" value="Genomic_DNA"/>
</dbReference>
<feature type="non-terminal residue" evidence="5">
    <location>
        <position position="1"/>
    </location>
</feature>
<dbReference type="InterPro" id="IPR018170">
    <property type="entry name" value="Aldo/ket_reductase_CS"/>
</dbReference>
<comment type="caution">
    <text evidence="5">The sequence shown here is derived from an EMBL/GenBank/DDBJ whole genome shotgun (WGS) entry which is preliminary data.</text>
</comment>
<dbReference type="InterPro" id="IPR023210">
    <property type="entry name" value="NADP_OxRdtase_dom"/>
</dbReference>
<dbReference type="InterPro" id="IPR020471">
    <property type="entry name" value="AKR"/>
</dbReference>
<proteinExistence type="inferred from homology"/>
<dbReference type="PROSITE" id="PS00063">
    <property type="entry name" value="ALDOKETO_REDUCTASE_3"/>
    <property type="match status" value="1"/>
</dbReference>
<dbReference type="OrthoDB" id="416253at2759"/>
<dbReference type="GO" id="GO:0016616">
    <property type="term" value="F:oxidoreductase activity, acting on the CH-OH group of donors, NAD or NADP as acceptor"/>
    <property type="evidence" value="ECO:0007669"/>
    <property type="project" value="UniProtKB-ARBA"/>
</dbReference>
<evidence type="ECO:0000313" key="6">
    <source>
        <dbReference type="Proteomes" id="UP000649617"/>
    </source>
</evidence>
<name>A0A812M5T9_SYMPI</name>
<accession>A0A812M5T9</accession>
<feature type="domain" description="NADP-dependent oxidoreductase" evidence="4">
    <location>
        <begin position="2"/>
        <end position="148"/>
    </location>
</feature>
<evidence type="ECO:0000256" key="3">
    <source>
        <dbReference type="ARBA" id="ARBA00023002"/>
    </source>
</evidence>
<dbReference type="Proteomes" id="UP000649617">
    <property type="component" value="Unassembled WGS sequence"/>
</dbReference>
<reference evidence="5" key="1">
    <citation type="submission" date="2021-02" db="EMBL/GenBank/DDBJ databases">
        <authorList>
            <person name="Dougan E. K."/>
            <person name="Rhodes N."/>
            <person name="Thang M."/>
            <person name="Chan C."/>
        </authorList>
    </citation>
    <scope>NUCLEOTIDE SEQUENCE</scope>
</reference>
<organism evidence="5 6">
    <name type="scientific">Symbiodinium pilosum</name>
    <name type="common">Dinoflagellate</name>
    <dbReference type="NCBI Taxonomy" id="2952"/>
    <lineage>
        <taxon>Eukaryota</taxon>
        <taxon>Sar</taxon>
        <taxon>Alveolata</taxon>
        <taxon>Dinophyceae</taxon>
        <taxon>Suessiales</taxon>
        <taxon>Symbiodiniaceae</taxon>
        <taxon>Symbiodinium</taxon>
    </lineage>
</organism>
<dbReference type="CDD" id="cd19071">
    <property type="entry name" value="AKR_AKR1-5-like"/>
    <property type="match status" value="1"/>
</dbReference>